<reference evidence="9 10" key="1">
    <citation type="submission" date="2016-04" db="EMBL/GenBank/DDBJ databases">
        <title>Chloroflexus islandicus sp. nov., a thermophilic filamentous anoxygenic phototrophic bacterium from geyser Strokkur (Iceland).</title>
        <authorList>
            <person name="Gaisin V.A."/>
            <person name="Kalashnikov A.M."/>
            <person name="Sukhacheva M.V."/>
            <person name="Grouzdev D.S."/>
            <person name="Ivanov T.M."/>
            <person name="Kuznetsov B."/>
            <person name="Gorlenko V.M."/>
        </authorList>
    </citation>
    <scope>NUCLEOTIDE SEQUENCE [LARGE SCALE GENOMIC DNA]</scope>
    <source>
        <strain evidence="10">isl-2</strain>
    </source>
</reference>
<dbReference type="Pfam" id="PF00528">
    <property type="entry name" value="BPD_transp_1"/>
    <property type="match status" value="1"/>
</dbReference>
<feature type="transmembrane region" description="Helical" evidence="7">
    <location>
        <begin position="12"/>
        <end position="38"/>
    </location>
</feature>
<dbReference type="PANTHER" id="PTHR30193:SF44">
    <property type="entry name" value="LACTOSE TRANSPORT SYSTEM PERMEASE PROTEIN LACF"/>
    <property type="match status" value="1"/>
</dbReference>
<dbReference type="GO" id="GO:0005886">
    <property type="term" value="C:plasma membrane"/>
    <property type="evidence" value="ECO:0007669"/>
    <property type="project" value="UniProtKB-SubCell"/>
</dbReference>
<accession>A0A178M9S0</accession>
<keyword evidence="2 7" id="KW-0813">Transport</keyword>
<feature type="transmembrane region" description="Helical" evidence="7">
    <location>
        <begin position="208"/>
        <end position="225"/>
    </location>
</feature>
<name>A0A178M9S0_9CHLR</name>
<evidence type="ECO:0000313" key="10">
    <source>
        <dbReference type="Proteomes" id="UP000078287"/>
    </source>
</evidence>
<dbReference type="AlphaFoldDB" id="A0A178M9S0"/>
<feature type="transmembrane region" description="Helical" evidence="7">
    <location>
        <begin position="72"/>
        <end position="92"/>
    </location>
</feature>
<evidence type="ECO:0000313" key="9">
    <source>
        <dbReference type="EMBL" id="OAN45499.1"/>
    </source>
</evidence>
<proteinExistence type="inferred from homology"/>
<feature type="domain" description="ABC transmembrane type-1" evidence="8">
    <location>
        <begin position="69"/>
        <end position="283"/>
    </location>
</feature>
<organism evidence="9 10">
    <name type="scientific">Chloroflexus islandicus</name>
    <dbReference type="NCBI Taxonomy" id="1707952"/>
    <lineage>
        <taxon>Bacteria</taxon>
        <taxon>Bacillati</taxon>
        <taxon>Chloroflexota</taxon>
        <taxon>Chloroflexia</taxon>
        <taxon>Chloroflexales</taxon>
        <taxon>Chloroflexineae</taxon>
        <taxon>Chloroflexaceae</taxon>
        <taxon>Chloroflexus</taxon>
    </lineage>
</organism>
<evidence type="ECO:0000256" key="5">
    <source>
        <dbReference type="ARBA" id="ARBA00022989"/>
    </source>
</evidence>
<protein>
    <submittedName>
        <fullName evidence="9">ABC transporter permease</fullName>
    </submittedName>
</protein>
<evidence type="ECO:0000256" key="7">
    <source>
        <dbReference type="RuleBase" id="RU363032"/>
    </source>
</evidence>
<comment type="similarity">
    <text evidence="7">Belongs to the binding-protein-dependent transport system permease family.</text>
</comment>
<dbReference type="InterPro" id="IPR000515">
    <property type="entry name" value="MetI-like"/>
</dbReference>
<dbReference type="STRING" id="1707952.A6A03_14610"/>
<evidence type="ECO:0000256" key="6">
    <source>
        <dbReference type="ARBA" id="ARBA00023136"/>
    </source>
</evidence>
<sequence>MNARIRSRLTPYLFLAPALIFMSVFTLYPLLAVGYYSFTEYDILRPPAPVGLANYQRLLNDGVFWLSLRNSFVYLIVTPVIIALAIGLAIALNRTLPGISVFRALYYIPVITGSVAIGIAWQFLFNGSGGPINGLLLWLGVIDKPIVFLTEPSYILPIAMLMTIWMGVGYYMVVFLAALQNIPEDLYDAARIDGCNHWQKHWHVSIPGIRPAIVFVAVISSLSALKVFDEIYVLTNATGGVLNSGSTMVFYLWKQAFRLQNVGYASAIAMVLLVITLSFSILNVRLLERRED</sequence>
<evidence type="ECO:0000259" key="8">
    <source>
        <dbReference type="PROSITE" id="PS50928"/>
    </source>
</evidence>
<dbReference type="InterPro" id="IPR035906">
    <property type="entry name" value="MetI-like_sf"/>
</dbReference>
<dbReference type="EMBL" id="LWQS01000054">
    <property type="protein sequence ID" value="OAN45499.1"/>
    <property type="molecule type" value="Genomic_DNA"/>
</dbReference>
<keyword evidence="3" id="KW-1003">Cell membrane</keyword>
<dbReference type="PANTHER" id="PTHR30193">
    <property type="entry name" value="ABC TRANSPORTER PERMEASE PROTEIN"/>
    <property type="match status" value="1"/>
</dbReference>
<dbReference type="CDD" id="cd06261">
    <property type="entry name" value="TM_PBP2"/>
    <property type="match status" value="1"/>
</dbReference>
<keyword evidence="4 7" id="KW-0812">Transmembrane</keyword>
<dbReference type="SUPFAM" id="SSF161098">
    <property type="entry name" value="MetI-like"/>
    <property type="match status" value="1"/>
</dbReference>
<dbReference type="InterPro" id="IPR051393">
    <property type="entry name" value="ABC_transporter_permease"/>
</dbReference>
<feature type="transmembrane region" description="Helical" evidence="7">
    <location>
        <begin position="231"/>
        <end position="253"/>
    </location>
</feature>
<evidence type="ECO:0000256" key="2">
    <source>
        <dbReference type="ARBA" id="ARBA00022448"/>
    </source>
</evidence>
<evidence type="ECO:0000256" key="1">
    <source>
        <dbReference type="ARBA" id="ARBA00004651"/>
    </source>
</evidence>
<gene>
    <name evidence="9" type="ORF">A6A03_14610</name>
</gene>
<evidence type="ECO:0000256" key="4">
    <source>
        <dbReference type="ARBA" id="ARBA00022692"/>
    </source>
</evidence>
<feature type="transmembrane region" description="Helical" evidence="7">
    <location>
        <begin position="104"/>
        <end position="124"/>
    </location>
</feature>
<dbReference type="OrthoDB" id="9785347at2"/>
<dbReference type="PROSITE" id="PS50928">
    <property type="entry name" value="ABC_TM1"/>
    <property type="match status" value="1"/>
</dbReference>
<comment type="caution">
    <text evidence="9">The sequence shown here is derived from an EMBL/GenBank/DDBJ whole genome shotgun (WGS) entry which is preliminary data.</text>
</comment>
<evidence type="ECO:0000256" key="3">
    <source>
        <dbReference type="ARBA" id="ARBA00022475"/>
    </source>
</evidence>
<feature type="transmembrane region" description="Helical" evidence="7">
    <location>
        <begin position="154"/>
        <end position="179"/>
    </location>
</feature>
<dbReference type="Gene3D" id="1.10.3720.10">
    <property type="entry name" value="MetI-like"/>
    <property type="match status" value="1"/>
</dbReference>
<dbReference type="Proteomes" id="UP000078287">
    <property type="component" value="Unassembled WGS sequence"/>
</dbReference>
<keyword evidence="6 7" id="KW-0472">Membrane</keyword>
<dbReference type="RefSeq" id="WP_066787579.1">
    <property type="nucleotide sequence ID" value="NZ_LWQS01000054.1"/>
</dbReference>
<dbReference type="SUPFAM" id="SSF160964">
    <property type="entry name" value="MalF N-terminal region-like"/>
    <property type="match status" value="1"/>
</dbReference>
<keyword evidence="5 7" id="KW-1133">Transmembrane helix</keyword>
<dbReference type="GO" id="GO:0055085">
    <property type="term" value="P:transmembrane transport"/>
    <property type="evidence" value="ECO:0007669"/>
    <property type="project" value="InterPro"/>
</dbReference>
<keyword evidence="10" id="KW-1185">Reference proteome</keyword>
<feature type="transmembrane region" description="Helical" evidence="7">
    <location>
        <begin position="262"/>
        <end position="282"/>
    </location>
</feature>
<comment type="subcellular location">
    <subcellularLocation>
        <location evidence="1 7">Cell membrane</location>
        <topology evidence="1 7">Multi-pass membrane protein</topology>
    </subcellularLocation>
</comment>